<dbReference type="EMBL" id="CBXF010000074">
    <property type="protein sequence ID" value="CDL81914.1"/>
    <property type="molecule type" value="Genomic_DNA"/>
</dbReference>
<proteinExistence type="predicted"/>
<name>W1IU17_9GAMM</name>
<dbReference type="STRING" id="1427518.XSR1_170038"/>
<dbReference type="AlphaFoldDB" id="W1IU17"/>
<reference evidence="1" key="1">
    <citation type="submission" date="2013-11" db="EMBL/GenBank/DDBJ databases">
        <title>Draft genome sequence and annotation of the entomopathogenic bacteria, Xenorhabdus cabanillasi strain JM26 and Xenorhabdus szentirmai strain DSM 16338.</title>
        <authorList>
            <person name="Gualtieri M."/>
            <person name="Ogier J.C."/>
            <person name="Pages S."/>
            <person name="Givaudan A."/>
            <person name="Gaudriault S."/>
        </authorList>
    </citation>
    <scope>NUCLEOTIDE SEQUENCE [LARGE SCALE GENOMIC DNA]</scope>
    <source>
        <strain evidence="1">DSM 16338</strain>
    </source>
</reference>
<sequence>MIVSYKILSRFIIQVITVDSLSGDLFEYSERKRLEPSVNIVIAFNFQQWKLTNGSSGPVVIARRRYCYEISCLQHQTV</sequence>
<gene>
    <name evidence="1" type="ORF">XSR1_170038</name>
</gene>
<organism evidence="1 2">
    <name type="scientific">Xenorhabdus szentirmaii DSM 16338</name>
    <dbReference type="NCBI Taxonomy" id="1427518"/>
    <lineage>
        <taxon>Bacteria</taxon>
        <taxon>Pseudomonadati</taxon>
        <taxon>Pseudomonadota</taxon>
        <taxon>Gammaproteobacteria</taxon>
        <taxon>Enterobacterales</taxon>
        <taxon>Morganellaceae</taxon>
        <taxon>Xenorhabdus</taxon>
    </lineage>
</organism>
<protein>
    <submittedName>
        <fullName evidence="1">Uncharacterized protein</fullName>
    </submittedName>
</protein>
<keyword evidence="2" id="KW-1185">Reference proteome</keyword>
<accession>W1IU17</accession>
<evidence type="ECO:0000313" key="1">
    <source>
        <dbReference type="EMBL" id="CDL81914.1"/>
    </source>
</evidence>
<dbReference type="Proteomes" id="UP000019202">
    <property type="component" value="Unassembled WGS sequence"/>
</dbReference>
<evidence type="ECO:0000313" key="2">
    <source>
        <dbReference type="Proteomes" id="UP000019202"/>
    </source>
</evidence>
<comment type="caution">
    <text evidence="1">The sequence shown here is derived from an EMBL/GenBank/DDBJ whole genome shotgun (WGS) entry which is preliminary data.</text>
</comment>